<organism evidence="1 2">
    <name type="scientific">Bifidobacterium simiarum</name>
    <dbReference type="NCBI Taxonomy" id="2045441"/>
    <lineage>
        <taxon>Bacteria</taxon>
        <taxon>Bacillati</taxon>
        <taxon>Actinomycetota</taxon>
        <taxon>Actinomycetes</taxon>
        <taxon>Bifidobacteriales</taxon>
        <taxon>Bifidobacteriaceae</taxon>
        <taxon>Bifidobacterium</taxon>
    </lineage>
</organism>
<name>A0A2M9HGQ8_9BIFI</name>
<reference evidence="1 2" key="1">
    <citation type="submission" date="2017-10" db="EMBL/GenBank/DDBJ databases">
        <title>Draft genome sequences of strains TRE 1, TRE 9, TRE H and TRI 7, isolated from tamarins, belonging to four potential novel Bifidobacterium species.</title>
        <authorList>
            <person name="Mattarelli P."/>
            <person name="Modesto M."/>
            <person name="Puglisi E."/>
            <person name="Morelli L."/>
            <person name="Spezio C."/>
            <person name="Bonetti A."/>
            <person name="Sandri C."/>
        </authorList>
    </citation>
    <scope>NUCLEOTIDE SEQUENCE [LARGE SCALE GENOMIC DNA]</scope>
    <source>
        <strain evidence="2">TRI7</strain>
    </source>
</reference>
<gene>
    <name evidence="1" type="ORF">CSQ87_00040</name>
</gene>
<evidence type="ECO:0000313" key="1">
    <source>
        <dbReference type="EMBL" id="PJM75979.1"/>
    </source>
</evidence>
<dbReference type="EMBL" id="PEBK01000001">
    <property type="protein sequence ID" value="PJM75979.1"/>
    <property type="molecule type" value="Genomic_DNA"/>
</dbReference>
<dbReference type="Proteomes" id="UP000231451">
    <property type="component" value="Unassembled WGS sequence"/>
</dbReference>
<accession>A0A2M9HGQ8</accession>
<evidence type="ECO:0000313" key="2">
    <source>
        <dbReference type="Proteomes" id="UP000231451"/>
    </source>
</evidence>
<protein>
    <recommendedName>
        <fullName evidence="3">CTP synthase</fullName>
    </recommendedName>
</protein>
<keyword evidence="2" id="KW-1185">Reference proteome</keyword>
<comment type="caution">
    <text evidence="1">The sequence shown here is derived from an EMBL/GenBank/DDBJ whole genome shotgun (WGS) entry which is preliminary data.</text>
</comment>
<proteinExistence type="predicted"/>
<sequence length="322" mass="37038">MRRNSTLDAMLDTAEANGLCLWSGTEVQRQILRRRVTIGELTAVGAQCYARTSYWQALSAEDRLRHLTRSLTLMHPKWVFGGSTAATLLNICDSTRHMRKLHRVIDGNRVPRSTGIIVNHYIEETAPIIIDGARVTPLDRTAFDCARWLGFPDAIAIIDSILRQRLRTKSQLDRSFRLTNGKYRNRALHVLNWATGRTDNGGESFSYGVILEERFMQPQLQVVMPCHNEYGNHDRVDFLWKTPDGRIIVAELDGRIKYRDASMYVNGSLPETIIAEKEREERIRMEVDGFVRFSFAEAYRRTPLIRKLEWAGVPRTTDFRSP</sequence>
<dbReference type="AlphaFoldDB" id="A0A2M9HGQ8"/>
<evidence type="ECO:0008006" key="3">
    <source>
        <dbReference type="Google" id="ProtNLM"/>
    </source>
</evidence>